<accession>A0A1T4SZA9</accession>
<name>A0A1T4SZA9_9ACTN</name>
<dbReference type="Pfam" id="PF16655">
    <property type="entry name" value="PhoD_N"/>
    <property type="match status" value="1"/>
</dbReference>
<dbReference type="Pfam" id="PF09423">
    <property type="entry name" value="PhoD"/>
    <property type="match status" value="1"/>
</dbReference>
<evidence type="ECO:0000313" key="4">
    <source>
        <dbReference type="Proteomes" id="UP000190637"/>
    </source>
</evidence>
<protein>
    <submittedName>
        <fullName evidence="3">Alkaline phosphatase D</fullName>
    </submittedName>
</protein>
<dbReference type="InterPro" id="IPR029052">
    <property type="entry name" value="Metallo-depent_PP-like"/>
</dbReference>
<gene>
    <name evidence="3" type="ORF">SAMN02745673_04229</name>
</gene>
<dbReference type="AlphaFoldDB" id="A0A1T4SZA9"/>
<organism evidence="3 4">
    <name type="scientific">Marinactinospora thermotolerans DSM 45154</name>
    <dbReference type="NCBI Taxonomy" id="1122192"/>
    <lineage>
        <taxon>Bacteria</taxon>
        <taxon>Bacillati</taxon>
        <taxon>Actinomycetota</taxon>
        <taxon>Actinomycetes</taxon>
        <taxon>Streptosporangiales</taxon>
        <taxon>Nocardiopsidaceae</taxon>
        <taxon>Marinactinospora</taxon>
    </lineage>
</organism>
<dbReference type="InterPro" id="IPR018946">
    <property type="entry name" value="PhoD-like_MPP"/>
</dbReference>
<dbReference type="InterPro" id="IPR038607">
    <property type="entry name" value="PhoD-like_sf"/>
</dbReference>
<dbReference type="Gene3D" id="3.60.21.70">
    <property type="entry name" value="PhoD-like phosphatase"/>
    <property type="match status" value="1"/>
</dbReference>
<dbReference type="PANTHER" id="PTHR43606">
    <property type="entry name" value="PHOSPHATASE, PUTATIVE (AFU_ORTHOLOGUE AFUA_6G08710)-RELATED"/>
    <property type="match status" value="1"/>
</dbReference>
<evidence type="ECO:0000313" key="3">
    <source>
        <dbReference type="EMBL" id="SKA33573.1"/>
    </source>
</evidence>
<proteinExistence type="predicted"/>
<evidence type="ECO:0000259" key="2">
    <source>
        <dbReference type="Pfam" id="PF16655"/>
    </source>
</evidence>
<feature type="domain" description="Phospholipase D N-terminal" evidence="2">
    <location>
        <begin position="64"/>
        <end position="162"/>
    </location>
</feature>
<dbReference type="Gene3D" id="2.60.40.380">
    <property type="entry name" value="Purple acid phosphatase-like, N-terminal"/>
    <property type="match status" value="1"/>
</dbReference>
<dbReference type="PROSITE" id="PS51318">
    <property type="entry name" value="TAT"/>
    <property type="match status" value="1"/>
</dbReference>
<keyword evidence="4" id="KW-1185">Reference proteome</keyword>
<dbReference type="CDD" id="cd07389">
    <property type="entry name" value="MPP_PhoD"/>
    <property type="match status" value="1"/>
</dbReference>
<evidence type="ECO:0000259" key="1">
    <source>
        <dbReference type="Pfam" id="PF09423"/>
    </source>
</evidence>
<dbReference type="SUPFAM" id="SSF56300">
    <property type="entry name" value="Metallo-dependent phosphatases"/>
    <property type="match status" value="1"/>
</dbReference>
<dbReference type="InterPro" id="IPR032093">
    <property type="entry name" value="PhoD_N"/>
</dbReference>
<feature type="domain" description="PhoD-like phosphatase metallophosphatase" evidence="1">
    <location>
        <begin position="176"/>
        <end position="512"/>
    </location>
</feature>
<dbReference type="PANTHER" id="PTHR43606:SF2">
    <property type="entry name" value="ALKALINE PHOSPHATASE FAMILY PROTEIN (AFU_ORTHOLOGUE AFUA_5G03860)"/>
    <property type="match status" value="1"/>
</dbReference>
<dbReference type="InterPro" id="IPR052900">
    <property type="entry name" value="Phospholipid_Metab_Enz"/>
</dbReference>
<dbReference type="Proteomes" id="UP000190637">
    <property type="component" value="Unassembled WGS sequence"/>
</dbReference>
<dbReference type="EMBL" id="FUWS01000012">
    <property type="protein sequence ID" value="SKA33573.1"/>
    <property type="molecule type" value="Genomic_DNA"/>
</dbReference>
<reference evidence="3 4" key="1">
    <citation type="submission" date="2017-02" db="EMBL/GenBank/DDBJ databases">
        <authorList>
            <person name="Peterson S.W."/>
        </authorList>
    </citation>
    <scope>NUCLEOTIDE SEQUENCE [LARGE SCALE GENOMIC DNA]</scope>
    <source>
        <strain evidence="3 4">DSM 45154</strain>
    </source>
</reference>
<dbReference type="STRING" id="1122192.SAMN02745673_04229"/>
<dbReference type="InterPro" id="IPR006311">
    <property type="entry name" value="TAT_signal"/>
</dbReference>
<sequence length="548" mass="60534">MPGFDAEQSGGIVSDLAASLARGTSRRTFLQLTGVSGMAFMLGLGTSPTPVFADGSLPKDPFTLGVASGDPLPDGVVLWTRLAMDPLDPDGRGGMPDRDIEVSYEVAEDKGFARVVRRGSAVATPELAHSVHPEVSGLRPARDYYYRFRVGEHISPVGRTRTAPEAGAMVPLLSIATASCQAWYHGYYTAYRHMADEVLDAVLFLGDYVYEYGIVAGGNLQRDVDLGDEHSAEVVSLAQYRLRYSLTKTDPDLQAAHAAAPWVLSWDDHEVENNYAADVSVRGTAKETFRNRRAAAYQAFYENLPLRSVQTPSGPSVRLYRRLSYGSLADIHVLDTRQYRDAYPAGRVIDDSEERHAPERSILGEDQERWLIDGLRNSRARWNLLANQVVMSQINRDTGSGRAFSNDQWDGFPACRDRVLAAAAQREQADLVVLTGDTHRNVAAELKKDFDDPDSATLGVELVGSSISSDMDGRASDDLADIWLQNPHVQMYNAQRGYVRCDITPEAIQADFRVLSYVTRPGSPVKSLTRYTVARDRRLPYLDPRGLR</sequence>